<feature type="transmembrane region" description="Helical" evidence="5">
    <location>
        <begin position="110"/>
        <end position="128"/>
    </location>
</feature>
<feature type="transmembrane region" description="Helical" evidence="5">
    <location>
        <begin position="381"/>
        <end position="406"/>
    </location>
</feature>
<dbReference type="InterPro" id="IPR007016">
    <property type="entry name" value="O-antigen_ligase-rel_domated"/>
</dbReference>
<dbReference type="EMBL" id="BAFN01000001">
    <property type="protein sequence ID" value="GAN31533.1"/>
    <property type="molecule type" value="Genomic_DNA"/>
</dbReference>
<evidence type="ECO:0000256" key="1">
    <source>
        <dbReference type="ARBA" id="ARBA00004141"/>
    </source>
</evidence>
<gene>
    <name evidence="7" type="ORF">BROSI_A0034</name>
</gene>
<keyword evidence="3 5" id="KW-1133">Transmembrane helix</keyword>
<reference evidence="8" key="1">
    <citation type="journal article" date="2015" name="Genome Announc.">
        <title>Draft Genome Sequence of an Anaerobic Ammonium-Oxidizing Bacterium, "Candidatus Brocadia sinica".</title>
        <authorList>
            <person name="Oshiki M."/>
            <person name="Shinyako-Hata K."/>
            <person name="Satoh H."/>
            <person name="Okabe S."/>
        </authorList>
    </citation>
    <scope>NUCLEOTIDE SEQUENCE [LARGE SCALE GENOMIC DNA]</scope>
    <source>
        <strain evidence="8">JPN1</strain>
    </source>
</reference>
<proteinExistence type="predicted"/>
<feature type="transmembrane region" description="Helical" evidence="5">
    <location>
        <begin position="412"/>
        <end position="429"/>
    </location>
</feature>
<keyword evidence="4 5" id="KW-0472">Membrane</keyword>
<evidence type="ECO:0000256" key="4">
    <source>
        <dbReference type="ARBA" id="ARBA00023136"/>
    </source>
</evidence>
<organism evidence="7 8">
    <name type="scientific">Candidatus Brocadia sinica JPN1</name>
    <dbReference type="NCBI Taxonomy" id="1197129"/>
    <lineage>
        <taxon>Bacteria</taxon>
        <taxon>Pseudomonadati</taxon>
        <taxon>Planctomycetota</taxon>
        <taxon>Candidatus Brocadiia</taxon>
        <taxon>Candidatus Brocadiales</taxon>
        <taxon>Candidatus Brocadiaceae</taxon>
        <taxon>Candidatus Brocadia</taxon>
    </lineage>
</organism>
<feature type="transmembrane region" description="Helical" evidence="5">
    <location>
        <begin position="209"/>
        <end position="226"/>
    </location>
</feature>
<dbReference type="PANTHER" id="PTHR37422">
    <property type="entry name" value="TEICHURONIC ACID BIOSYNTHESIS PROTEIN TUAE"/>
    <property type="match status" value="1"/>
</dbReference>
<comment type="caution">
    <text evidence="7">The sequence shown here is derived from an EMBL/GenBank/DDBJ whole genome shotgun (WGS) entry which is preliminary data.</text>
</comment>
<dbReference type="InterPro" id="IPR051533">
    <property type="entry name" value="WaaL-like"/>
</dbReference>
<evidence type="ECO:0000256" key="5">
    <source>
        <dbReference type="SAM" id="Phobius"/>
    </source>
</evidence>
<name>A0ABQ0JS33_9BACT</name>
<dbReference type="Pfam" id="PF04932">
    <property type="entry name" value="Wzy_C"/>
    <property type="match status" value="1"/>
</dbReference>
<evidence type="ECO:0000256" key="3">
    <source>
        <dbReference type="ARBA" id="ARBA00022989"/>
    </source>
</evidence>
<accession>A0ABQ0JS33</accession>
<sequence>MILQYDFKAFAILGAMTFLLIFFTKIEYAFYFLLASRSIVDVFYDVEAAGDVRITQYMGVSVAALSLCYFLFSGYNVFRLSVNKVYGVFMGLSIIPIFFTQDFITGFGYWLKLLQGFLILNITILVVLKMEDKSYKKRMNAVCWCIIIALLIPFVLFLRNYLKGIHTELGGYIRYSTQDFGGYTNNFSYYLLAVFPIFLFFYSKSVKNSGKVLWFIILAIMLFIIYQTYTRNVWIGIAVLLLVWNLVRKNFKITVPVLCLIIFMAVFNPTVRDRFSDIYVILKTGSFFRLDPDLLSARIGIWQANFDYFLNYSTIIKKLFGNGFDIQSKIANLRLKDSIPEHNNYLTLLMTTGICGLSVYSLYLFTLFRESFKLFRYTKQFYFKCLSVVFISVLFAYVIICFFTHMLWKINFQYYFSAFAGLVIAANILEEKNRINADAQNPKFEANANE</sequence>
<feature type="transmembrane region" description="Helical" evidence="5">
    <location>
        <begin position="345"/>
        <end position="369"/>
    </location>
</feature>
<evidence type="ECO:0000313" key="8">
    <source>
        <dbReference type="Proteomes" id="UP000032309"/>
    </source>
</evidence>
<keyword evidence="8" id="KW-1185">Reference proteome</keyword>
<feature type="domain" description="O-antigen ligase-related" evidence="6">
    <location>
        <begin position="217"/>
        <end position="360"/>
    </location>
</feature>
<feature type="transmembrane region" description="Helical" evidence="5">
    <location>
        <begin position="254"/>
        <end position="271"/>
    </location>
</feature>
<dbReference type="PANTHER" id="PTHR37422:SF13">
    <property type="entry name" value="LIPOPOLYSACCHARIDE BIOSYNTHESIS PROTEIN PA4999-RELATED"/>
    <property type="match status" value="1"/>
</dbReference>
<dbReference type="Proteomes" id="UP000032309">
    <property type="component" value="Unassembled WGS sequence"/>
</dbReference>
<protein>
    <recommendedName>
        <fullName evidence="6">O-antigen ligase-related domain-containing protein</fullName>
    </recommendedName>
</protein>
<feature type="transmembrane region" description="Helical" evidence="5">
    <location>
        <begin position="182"/>
        <end position="202"/>
    </location>
</feature>
<feature type="transmembrane region" description="Helical" evidence="5">
    <location>
        <begin position="85"/>
        <end position="104"/>
    </location>
</feature>
<comment type="subcellular location">
    <subcellularLocation>
        <location evidence="1">Membrane</location>
        <topology evidence="1">Multi-pass membrane protein</topology>
    </subcellularLocation>
</comment>
<feature type="transmembrane region" description="Helical" evidence="5">
    <location>
        <begin position="54"/>
        <end position="78"/>
    </location>
</feature>
<evidence type="ECO:0000259" key="6">
    <source>
        <dbReference type="Pfam" id="PF04932"/>
    </source>
</evidence>
<keyword evidence="2 5" id="KW-0812">Transmembrane</keyword>
<evidence type="ECO:0000256" key="2">
    <source>
        <dbReference type="ARBA" id="ARBA00022692"/>
    </source>
</evidence>
<feature type="transmembrane region" description="Helical" evidence="5">
    <location>
        <begin position="140"/>
        <end position="162"/>
    </location>
</feature>
<feature type="transmembrane region" description="Helical" evidence="5">
    <location>
        <begin position="12"/>
        <end position="34"/>
    </location>
</feature>
<evidence type="ECO:0000313" key="7">
    <source>
        <dbReference type="EMBL" id="GAN31533.1"/>
    </source>
</evidence>
<feature type="transmembrane region" description="Helical" evidence="5">
    <location>
        <begin position="232"/>
        <end position="247"/>
    </location>
</feature>